<dbReference type="Proteomes" id="UP001438112">
    <property type="component" value="Unassembled WGS sequence"/>
</dbReference>
<keyword evidence="3" id="KW-1185">Reference proteome</keyword>
<reference evidence="2 3" key="1">
    <citation type="submission" date="2024-03" db="EMBL/GenBank/DDBJ databases">
        <title>Inconsistent identification of Apilactobacillus kunkeei-related strains obtained by well-developed overall genome related indices.</title>
        <authorList>
            <person name="Maeno S."/>
            <person name="Endo A."/>
        </authorList>
    </citation>
    <scope>NUCLEOTIDE SEQUENCE [LARGE SCALE GENOMIC DNA]</scope>
    <source>
        <strain evidence="2 3">20H-10</strain>
    </source>
</reference>
<evidence type="ECO:0000256" key="1">
    <source>
        <dbReference type="SAM" id="Phobius"/>
    </source>
</evidence>
<dbReference type="RefSeq" id="WP_053949470.1">
    <property type="nucleotide sequence ID" value="NZ_BAABVV010000017.1"/>
</dbReference>
<comment type="caution">
    <text evidence="2">The sequence shown here is derived from an EMBL/GenBank/DDBJ whole genome shotgun (WGS) entry which is preliminary data.</text>
</comment>
<evidence type="ECO:0000313" key="3">
    <source>
        <dbReference type="Proteomes" id="UP001438112"/>
    </source>
</evidence>
<evidence type="ECO:0000313" key="2">
    <source>
        <dbReference type="EMBL" id="GAA6113743.1"/>
    </source>
</evidence>
<gene>
    <name evidence="2" type="ORF">AP20H10_01060</name>
</gene>
<feature type="transmembrane region" description="Helical" evidence="1">
    <location>
        <begin position="12"/>
        <end position="30"/>
    </location>
</feature>
<name>A0ABP9ZG25_9LACO</name>
<dbReference type="EMBL" id="BAABVV010000017">
    <property type="protein sequence ID" value="GAA6113743.1"/>
    <property type="molecule type" value="Genomic_DNA"/>
</dbReference>
<feature type="transmembrane region" description="Helical" evidence="1">
    <location>
        <begin position="42"/>
        <end position="62"/>
    </location>
</feature>
<keyword evidence="1" id="KW-0812">Transmembrane</keyword>
<keyword evidence="1" id="KW-0472">Membrane</keyword>
<keyword evidence="1" id="KW-1133">Transmembrane helix</keyword>
<accession>A0ABP9ZG25</accession>
<sequence length="63" mass="7176">MIANDLSVQIKLIIMYAIGIIALITLLIGLYKKQYSFRNKNILFIIGVIVVMTLLLLDILFVH</sequence>
<protein>
    <submittedName>
        <fullName evidence="2">Uncharacterized protein</fullName>
    </submittedName>
</protein>
<organism evidence="2 3">
    <name type="scientific">Apilactobacillus apinorum</name>
    <dbReference type="NCBI Taxonomy" id="1218495"/>
    <lineage>
        <taxon>Bacteria</taxon>
        <taxon>Bacillati</taxon>
        <taxon>Bacillota</taxon>
        <taxon>Bacilli</taxon>
        <taxon>Lactobacillales</taxon>
        <taxon>Lactobacillaceae</taxon>
        <taxon>Apilactobacillus</taxon>
    </lineage>
</organism>
<proteinExistence type="predicted"/>